<accession>A0AAN8I2S3</accession>
<dbReference type="PANTHER" id="PTHR13271:SF137">
    <property type="entry name" value="SET DOMAIN-CONTAINING PROTEIN"/>
    <property type="match status" value="1"/>
</dbReference>
<comment type="caution">
    <text evidence="2">The sequence shown here is derived from an EMBL/GenBank/DDBJ whole genome shotgun (WGS) entry which is preliminary data.</text>
</comment>
<sequence>MTDQAVNTLREDCSANGITIHPAIQPRNVPGAGLGVYTTKKFKPGEKLIHVPTKHIFTTAKIPESFLSIPARKHIAVHAQLAAFFAFGSKEDLHQYEHWMATWPGLDDFVESMPIFWGFWSEQILEKLGRPTPKPQKEMRGLTGDHLPKRRRISDEFEHGRGTNRRYIRTDGTDFTFYMWPPFCLSPGLCSWWHTSCNLESAKIDAMIEKVVAHVKSVAEALPELRITEDDEQLAKYLHAWCLVNTRCFYYIPSSPSQKHKAKPPTDPNEAMALCPFMDLFNHMPSPPSPETATSAATKDDIQRPCKARYTSTGFTVTTDSPIPPTKEILFCYGAHTNDALWLEYGFLLPDSTNTFDSIPLDNLIRQSLKPADTSTLEEHGYLNDYTLHNDGSICYRTEMVAWLLVLGRAKWKKVVEQGLDPEEACTSPTGKSKYKKTILSWFEKGRGLATENTMVLNEIVDDLLLEYFGTVSAVAAVQNKSSEEKLAVAKRRRARCLMRWAQISDMVEKGIKKIEAEDE</sequence>
<dbReference type="Gene3D" id="3.90.1410.10">
    <property type="entry name" value="set domain protein methyltransferase, domain 1"/>
    <property type="match status" value="1"/>
</dbReference>
<dbReference type="PROSITE" id="PS50280">
    <property type="entry name" value="SET"/>
    <property type="match status" value="1"/>
</dbReference>
<keyword evidence="3" id="KW-1185">Reference proteome</keyword>
<dbReference type="GO" id="GO:0016279">
    <property type="term" value="F:protein-lysine N-methyltransferase activity"/>
    <property type="evidence" value="ECO:0007669"/>
    <property type="project" value="UniProtKB-ARBA"/>
</dbReference>
<dbReference type="EMBL" id="JAKLMC020000018">
    <property type="protein sequence ID" value="KAK5951827.1"/>
    <property type="molecule type" value="Genomic_DNA"/>
</dbReference>
<dbReference type="SUPFAM" id="SSF82199">
    <property type="entry name" value="SET domain"/>
    <property type="match status" value="2"/>
</dbReference>
<proteinExistence type="predicted"/>
<dbReference type="PANTHER" id="PTHR13271">
    <property type="entry name" value="UNCHARACTERIZED PUTATIVE METHYLTRANSFERASE"/>
    <property type="match status" value="1"/>
</dbReference>
<evidence type="ECO:0000313" key="3">
    <source>
        <dbReference type="Proteomes" id="UP001316803"/>
    </source>
</evidence>
<organism evidence="2 3">
    <name type="scientific">Knufia fluminis</name>
    <dbReference type="NCBI Taxonomy" id="191047"/>
    <lineage>
        <taxon>Eukaryota</taxon>
        <taxon>Fungi</taxon>
        <taxon>Dikarya</taxon>
        <taxon>Ascomycota</taxon>
        <taxon>Pezizomycotina</taxon>
        <taxon>Eurotiomycetes</taxon>
        <taxon>Chaetothyriomycetidae</taxon>
        <taxon>Chaetothyriales</taxon>
        <taxon>Trichomeriaceae</taxon>
        <taxon>Knufia</taxon>
    </lineage>
</organism>
<dbReference type="Proteomes" id="UP001316803">
    <property type="component" value="Unassembled WGS sequence"/>
</dbReference>
<name>A0AAN8I2S3_9EURO</name>
<protein>
    <recommendedName>
        <fullName evidence="1">SET domain-containing protein</fullName>
    </recommendedName>
</protein>
<feature type="domain" description="SET" evidence="1">
    <location>
        <begin position="22"/>
        <end position="334"/>
    </location>
</feature>
<dbReference type="InterPro" id="IPR050600">
    <property type="entry name" value="SETD3_SETD6_MTase"/>
</dbReference>
<dbReference type="InterPro" id="IPR001214">
    <property type="entry name" value="SET_dom"/>
</dbReference>
<dbReference type="InterPro" id="IPR046341">
    <property type="entry name" value="SET_dom_sf"/>
</dbReference>
<dbReference type="AlphaFoldDB" id="A0AAN8I2S3"/>
<evidence type="ECO:0000259" key="1">
    <source>
        <dbReference type="PROSITE" id="PS50280"/>
    </source>
</evidence>
<reference evidence="2 3" key="1">
    <citation type="submission" date="2022-12" db="EMBL/GenBank/DDBJ databases">
        <title>Genomic features and morphological characterization of a novel Knufia sp. strain isolated from spacecraft assembly facility.</title>
        <authorList>
            <person name="Teixeira M."/>
            <person name="Chander A.M."/>
            <person name="Stajich J.E."/>
            <person name="Venkateswaran K."/>
        </authorList>
    </citation>
    <scope>NUCLEOTIDE SEQUENCE [LARGE SCALE GENOMIC DNA]</scope>
    <source>
        <strain evidence="2 3">FJI-L2-BK-P2</strain>
    </source>
</reference>
<evidence type="ECO:0000313" key="2">
    <source>
        <dbReference type="EMBL" id="KAK5951827.1"/>
    </source>
</evidence>
<gene>
    <name evidence="2" type="ORF">OHC33_007119</name>
</gene>